<dbReference type="GO" id="GO:0016301">
    <property type="term" value="F:kinase activity"/>
    <property type="evidence" value="ECO:0007669"/>
    <property type="project" value="UniProtKB-KW"/>
</dbReference>
<dbReference type="GO" id="GO:0003725">
    <property type="term" value="F:double-stranded RNA binding"/>
    <property type="evidence" value="ECO:0007669"/>
    <property type="project" value="TreeGrafter"/>
</dbReference>
<feature type="domain" description="DRBM" evidence="3">
    <location>
        <begin position="216"/>
        <end position="293"/>
    </location>
</feature>
<evidence type="ECO:0000313" key="4">
    <source>
        <dbReference type="EMBL" id="PNF43466.1"/>
    </source>
</evidence>
<dbReference type="PROSITE" id="PS50137">
    <property type="entry name" value="DS_RBD"/>
    <property type="match status" value="3"/>
</dbReference>
<dbReference type="STRING" id="105785.A0A2J7RRK5"/>
<name>A0A2J7RRK5_9NEOP</name>
<reference evidence="4 5" key="1">
    <citation type="submission" date="2017-12" db="EMBL/GenBank/DDBJ databases">
        <title>Hemimetabolous genomes reveal molecular basis of termite eusociality.</title>
        <authorList>
            <person name="Harrison M.C."/>
            <person name="Jongepier E."/>
            <person name="Robertson H.M."/>
            <person name="Arning N."/>
            <person name="Bitard-Feildel T."/>
            <person name="Chao H."/>
            <person name="Childers C.P."/>
            <person name="Dinh H."/>
            <person name="Doddapaneni H."/>
            <person name="Dugan S."/>
            <person name="Gowin J."/>
            <person name="Greiner C."/>
            <person name="Han Y."/>
            <person name="Hu H."/>
            <person name="Hughes D.S.T."/>
            <person name="Huylmans A.-K."/>
            <person name="Kemena C."/>
            <person name="Kremer L.P.M."/>
            <person name="Lee S.L."/>
            <person name="Lopez-Ezquerra A."/>
            <person name="Mallet L."/>
            <person name="Monroy-Kuhn J.M."/>
            <person name="Moser A."/>
            <person name="Murali S.C."/>
            <person name="Muzny D.M."/>
            <person name="Otani S."/>
            <person name="Piulachs M.-D."/>
            <person name="Poelchau M."/>
            <person name="Qu J."/>
            <person name="Schaub F."/>
            <person name="Wada-Katsumata A."/>
            <person name="Worley K.C."/>
            <person name="Xie Q."/>
            <person name="Ylla G."/>
            <person name="Poulsen M."/>
            <person name="Gibbs R.A."/>
            <person name="Schal C."/>
            <person name="Richards S."/>
            <person name="Belles X."/>
            <person name="Korb J."/>
            <person name="Bornberg-Bauer E."/>
        </authorList>
    </citation>
    <scope>NUCLEOTIDE SEQUENCE [LARGE SCALE GENOMIC DNA]</scope>
    <source>
        <tissue evidence="4">Whole body</tissue>
    </source>
</reference>
<feature type="domain" description="DRBM" evidence="3">
    <location>
        <begin position="63"/>
        <end position="131"/>
    </location>
</feature>
<organism evidence="4 5">
    <name type="scientific">Cryptotermes secundus</name>
    <dbReference type="NCBI Taxonomy" id="105785"/>
    <lineage>
        <taxon>Eukaryota</taxon>
        <taxon>Metazoa</taxon>
        <taxon>Ecdysozoa</taxon>
        <taxon>Arthropoda</taxon>
        <taxon>Hexapoda</taxon>
        <taxon>Insecta</taxon>
        <taxon>Pterygota</taxon>
        <taxon>Neoptera</taxon>
        <taxon>Polyneoptera</taxon>
        <taxon>Dictyoptera</taxon>
        <taxon>Blattodea</taxon>
        <taxon>Blattoidea</taxon>
        <taxon>Termitoidae</taxon>
        <taxon>Kalotermitidae</taxon>
        <taxon>Cryptotermitinae</taxon>
        <taxon>Cryptotermes</taxon>
    </lineage>
</organism>
<dbReference type="OrthoDB" id="5961559at2759"/>
<dbReference type="PANTHER" id="PTHR46205">
    <property type="entry name" value="LOQUACIOUS, ISOFORM B"/>
    <property type="match status" value="1"/>
</dbReference>
<dbReference type="GO" id="GO:0005737">
    <property type="term" value="C:cytoplasm"/>
    <property type="evidence" value="ECO:0007669"/>
    <property type="project" value="TreeGrafter"/>
</dbReference>
<dbReference type="AlphaFoldDB" id="A0A2J7RRK5"/>
<dbReference type="Gene3D" id="3.30.160.20">
    <property type="match status" value="3"/>
</dbReference>
<dbReference type="GO" id="GO:0030422">
    <property type="term" value="P:siRNA processing"/>
    <property type="evidence" value="ECO:0007669"/>
    <property type="project" value="TreeGrafter"/>
</dbReference>
<dbReference type="GO" id="GO:0005634">
    <property type="term" value="C:nucleus"/>
    <property type="evidence" value="ECO:0007669"/>
    <property type="project" value="TreeGrafter"/>
</dbReference>
<dbReference type="InterPro" id="IPR051247">
    <property type="entry name" value="RLC_Component"/>
</dbReference>
<dbReference type="Proteomes" id="UP000235965">
    <property type="component" value="Unassembled WGS sequence"/>
</dbReference>
<keyword evidence="1 2" id="KW-0694">RNA-binding</keyword>
<dbReference type="SUPFAM" id="SSF54768">
    <property type="entry name" value="dsRNA-binding domain-like"/>
    <property type="match status" value="2"/>
</dbReference>
<protein>
    <submittedName>
        <fullName evidence="4">Interferon-inducible double-stranded RNA-dependent protein kinase activator A-like protein A</fullName>
    </submittedName>
</protein>
<gene>
    <name evidence="4" type="primary">prkra-a_1</name>
    <name evidence="4" type="ORF">B7P43_G10800</name>
</gene>
<keyword evidence="4" id="KW-0808">Transferase</keyword>
<evidence type="ECO:0000256" key="2">
    <source>
        <dbReference type="PROSITE-ProRule" id="PRU00266"/>
    </source>
</evidence>
<keyword evidence="4" id="KW-0418">Kinase</keyword>
<dbReference type="EMBL" id="NEVH01000602">
    <property type="protein sequence ID" value="PNF43466.1"/>
    <property type="molecule type" value="Genomic_DNA"/>
</dbReference>
<dbReference type="GO" id="GO:0070920">
    <property type="term" value="P:regulation of regulatory ncRNA processing"/>
    <property type="evidence" value="ECO:0007669"/>
    <property type="project" value="TreeGrafter"/>
</dbReference>
<dbReference type="PANTHER" id="PTHR46205:SF3">
    <property type="entry name" value="LOQUACIOUS, ISOFORM B"/>
    <property type="match status" value="1"/>
</dbReference>
<comment type="caution">
    <text evidence="4">The sequence shown here is derived from an EMBL/GenBank/DDBJ whole genome shotgun (WGS) entry which is preliminary data.</text>
</comment>
<dbReference type="InParanoid" id="A0A2J7RRK5"/>
<evidence type="ECO:0000259" key="3">
    <source>
        <dbReference type="PROSITE" id="PS50137"/>
    </source>
</evidence>
<evidence type="ECO:0000256" key="1">
    <source>
        <dbReference type="ARBA" id="ARBA00022884"/>
    </source>
</evidence>
<keyword evidence="5" id="KW-1185">Reference proteome</keyword>
<sequence length="296" mass="32234">MFYIYLSAVGSGRSKKEAKHDAAKCILKRLNELGVSSTPEPDPDEIVHALSVDSPYKGMLQENAVGALQELCMTHEIQVPEYKVIGDEGPPHAKQFTIMCQVSKLEESAVSRTKKQAKQLAAFRMLNRLKSSLADVLASTAGEKDGPSESRKSGEISSGIAVSKYKELGSHTLGGRKTVIGLKISEYHLMMKNLDSVLLKRLKDGNEDLKMEAEDDPMGVLKRILEELNLDAEFNGIGTIECVCPSSFLLSPDQKTILLSISTSLQSVVFGTATTEEEACKMAATNALEHLKLMSS</sequence>
<proteinExistence type="predicted"/>
<dbReference type="Pfam" id="PF00035">
    <property type="entry name" value="dsrm"/>
    <property type="match status" value="1"/>
</dbReference>
<feature type="domain" description="DRBM" evidence="3">
    <location>
        <begin position="1"/>
        <end position="32"/>
    </location>
</feature>
<dbReference type="GO" id="GO:0035197">
    <property type="term" value="F:siRNA binding"/>
    <property type="evidence" value="ECO:0007669"/>
    <property type="project" value="TreeGrafter"/>
</dbReference>
<dbReference type="InterPro" id="IPR014720">
    <property type="entry name" value="dsRBD_dom"/>
</dbReference>
<accession>A0A2J7RRK5</accession>
<evidence type="ECO:0000313" key="5">
    <source>
        <dbReference type="Proteomes" id="UP000235965"/>
    </source>
</evidence>
<dbReference type="SMART" id="SM00358">
    <property type="entry name" value="DSRM"/>
    <property type="match status" value="1"/>
</dbReference>
<dbReference type="GO" id="GO:0016442">
    <property type="term" value="C:RISC complex"/>
    <property type="evidence" value="ECO:0007669"/>
    <property type="project" value="TreeGrafter"/>
</dbReference>
<dbReference type="GO" id="GO:0070578">
    <property type="term" value="C:RISC-loading complex"/>
    <property type="evidence" value="ECO:0007669"/>
    <property type="project" value="TreeGrafter"/>
</dbReference>